<name>A0A3D9VFW9_THECX</name>
<dbReference type="RefSeq" id="WP_115849873.1">
    <property type="nucleotide sequence ID" value="NZ_QTUC01000001.1"/>
</dbReference>
<reference evidence="6 7" key="1">
    <citation type="submission" date="2018-08" db="EMBL/GenBank/DDBJ databases">
        <title>Sequencing the genomes of 1000 actinobacteria strains.</title>
        <authorList>
            <person name="Klenk H.-P."/>
        </authorList>
    </citation>
    <scope>NUCLEOTIDE SEQUENCE [LARGE SCALE GENOMIC DNA]</scope>
    <source>
        <strain evidence="6 7">DSM 22891</strain>
    </source>
</reference>
<dbReference type="PANTHER" id="PTHR42847:SF4">
    <property type="entry name" value="ALKANESULFONATE MONOOXYGENASE-RELATED"/>
    <property type="match status" value="1"/>
</dbReference>
<dbReference type="Proteomes" id="UP000256485">
    <property type="component" value="Unassembled WGS sequence"/>
</dbReference>
<evidence type="ECO:0000259" key="5">
    <source>
        <dbReference type="Pfam" id="PF00296"/>
    </source>
</evidence>
<dbReference type="OrthoDB" id="143323at2"/>
<dbReference type="GO" id="GO:0046306">
    <property type="term" value="P:alkanesulfonate catabolic process"/>
    <property type="evidence" value="ECO:0007669"/>
    <property type="project" value="TreeGrafter"/>
</dbReference>
<evidence type="ECO:0000313" key="7">
    <source>
        <dbReference type="Proteomes" id="UP000256485"/>
    </source>
</evidence>
<evidence type="ECO:0000256" key="2">
    <source>
        <dbReference type="ARBA" id="ARBA00022643"/>
    </source>
</evidence>
<keyword evidence="7" id="KW-1185">Reference proteome</keyword>
<dbReference type="PANTHER" id="PTHR42847">
    <property type="entry name" value="ALKANESULFONATE MONOOXYGENASE"/>
    <property type="match status" value="1"/>
</dbReference>
<evidence type="ECO:0000256" key="1">
    <source>
        <dbReference type="ARBA" id="ARBA00022630"/>
    </source>
</evidence>
<dbReference type="GO" id="GO:0008726">
    <property type="term" value="F:alkanesulfonate monooxygenase activity"/>
    <property type="evidence" value="ECO:0007669"/>
    <property type="project" value="TreeGrafter"/>
</dbReference>
<proteinExistence type="predicted"/>
<dbReference type="InterPro" id="IPR019923">
    <property type="entry name" value="Lucif-like_OxRdtase_MSMEG_2516"/>
</dbReference>
<dbReference type="AlphaFoldDB" id="A0A3D9VFW9"/>
<comment type="caution">
    <text evidence="6">The sequence shown here is derived from an EMBL/GenBank/DDBJ whole genome shotgun (WGS) entry which is preliminary data.</text>
</comment>
<dbReference type="Gene3D" id="3.20.20.30">
    <property type="entry name" value="Luciferase-like domain"/>
    <property type="match status" value="1"/>
</dbReference>
<keyword evidence="3" id="KW-0560">Oxidoreductase</keyword>
<protein>
    <submittedName>
        <fullName evidence="6">Putative F420-dependent oxidoreductase</fullName>
    </submittedName>
</protein>
<keyword evidence="1" id="KW-0285">Flavoprotein</keyword>
<dbReference type="Pfam" id="PF00296">
    <property type="entry name" value="Bac_luciferase"/>
    <property type="match status" value="1"/>
</dbReference>
<organism evidence="6 7">
    <name type="scientific">Thermasporomyces composti</name>
    <dbReference type="NCBI Taxonomy" id="696763"/>
    <lineage>
        <taxon>Bacteria</taxon>
        <taxon>Bacillati</taxon>
        <taxon>Actinomycetota</taxon>
        <taxon>Actinomycetes</taxon>
        <taxon>Propionibacteriales</taxon>
        <taxon>Nocardioidaceae</taxon>
        <taxon>Thermasporomyces</taxon>
    </lineage>
</organism>
<evidence type="ECO:0000256" key="3">
    <source>
        <dbReference type="ARBA" id="ARBA00023002"/>
    </source>
</evidence>
<sequence>MTRSLRFGTSVYGHKTATELLDFARRAEAGGLDVLTVPDHIGGPAPFQLLAAVAGATERVRLRTYVLDAYFWNPALLARETATLDSLSGGRVELGIGAGYVQREHEVAGLPFPRLSERWQHVQNLVTGVRRRLEDPEHRPEPVQRPVPVMVAGMGKRGLRAAAQLADVVGLTGAMAVPGQPPGALTLVDSATTDDRVELVRSTAEKAGRQPELDALLQRVVLTEDPEKAAADMVAEGAASGADWFTVELLLDSPFVLFAESSQAAAEELIRRSERWGITSWSTHTPSADALMEVAAAVRAR</sequence>
<dbReference type="EMBL" id="QTUC01000001">
    <property type="protein sequence ID" value="REF36201.1"/>
    <property type="molecule type" value="Genomic_DNA"/>
</dbReference>
<evidence type="ECO:0000313" key="6">
    <source>
        <dbReference type="EMBL" id="REF36201.1"/>
    </source>
</evidence>
<keyword evidence="2" id="KW-0288">FMN</keyword>
<dbReference type="InterPro" id="IPR036661">
    <property type="entry name" value="Luciferase-like_sf"/>
</dbReference>
<keyword evidence="4" id="KW-0503">Monooxygenase</keyword>
<dbReference type="NCBIfam" id="TIGR03621">
    <property type="entry name" value="F420_MSMEG_2516"/>
    <property type="match status" value="1"/>
</dbReference>
<accession>A0A3D9VFW9</accession>
<dbReference type="InterPro" id="IPR050172">
    <property type="entry name" value="SsuD_RutA_monooxygenase"/>
</dbReference>
<feature type="domain" description="Luciferase-like" evidence="5">
    <location>
        <begin position="12"/>
        <end position="296"/>
    </location>
</feature>
<gene>
    <name evidence="6" type="ORF">DFJ64_1601</name>
</gene>
<dbReference type="SUPFAM" id="SSF51679">
    <property type="entry name" value="Bacterial luciferase-like"/>
    <property type="match status" value="1"/>
</dbReference>
<evidence type="ECO:0000256" key="4">
    <source>
        <dbReference type="ARBA" id="ARBA00023033"/>
    </source>
</evidence>
<dbReference type="InterPro" id="IPR011251">
    <property type="entry name" value="Luciferase-like_dom"/>
</dbReference>